<name>A0A0G4G517_VITBC</name>
<keyword evidence="2" id="KW-1185">Reference proteome</keyword>
<protein>
    <submittedName>
        <fullName evidence="1">Uncharacterized protein</fullName>
    </submittedName>
</protein>
<dbReference type="VEuPathDB" id="CryptoDB:Vbra_17004"/>
<organism evidence="1 2">
    <name type="scientific">Vitrella brassicaformis (strain CCMP3155)</name>
    <dbReference type="NCBI Taxonomy" id="1169540"/>
    <lineage>
        <taxon>Eukaryota</taxon>
        <taxon>Sar</taxon>
        <taxon>Alveolata</taxon>
        <taxon>Colpodellida</taxon>
        <taxon>Vitrellaceae</taxon>
        <taxon>Vitrella</taxon>
    </lineage>
</organism>
<evidence type="ECO:0000313" key="1">
    <source>
        <dbReference type="EMBL" id="CEM23197.1"/>
    </source>
</evidence>
<gene>
    <name evidence="1" type="ORF">Vbra_17004</name>
</gene>
<accession>A0A0G4G517</accession>
<evidence type="ECO:0000313" key="2">
    <source>
        <dbReference type="Proteomes" id="UP000041254"/>
    </source>
</evidence>
<dbReference type="Proteomes" id="UP000041254">
    <property type="component" value="Unassembled WGS sequence"/>
</dbReference>
<dbReference type="PhylomeDB" id="A0A0G4G517"/>
<reference evidence="1 2" key="1">
    <citation type="submission" date="2014-11" db="EMBL/GenBank/DDBJ databases">
        <authorList>
            <person name="Zhu J."/>
            <person name="Qi W."/>
            <person name="Song R."/>
        </authorList>
    </citation>
    <scope>NUCLEOTIDE SEQUENCE [LARGE SCALE GENOMIC DNA]</scope>
</reference>
<dbReference type="EMBL" id="CDMY01000562">
    <property type="protein sequence ID" value="CEM23197.1"/>
    <property type="molecule type" value="Genomic_DNA"/>
</dbReference>
<dbReference type="InParanoid" id="A0A0G4G517"/>
<sequence>MAEKHPVEEVAAPLHQMLGVVELGIMTQVSREFGELVTNQTLIDRFKDYIDTYNLGCLLQYSARRFTCATKTEEYAVERKKKLYHLNYVVENCGPLDIWVPVMRYAESFKRVKLPIQVSEDKVSIELDKGVFDSRPHRLRAWSLFSLFLEGCTRELSLKRILVGGQPRDKLGSSVLTVYGPGDLHTNHPFAAGYDGNDPRVGALNTDHRGLMDVVVHRFQQKAKAETVVSAVHLPANPVAFLRCHALINQAPDQPVWGPTRRLLCDTYTGAVRKRTIALCGHRAGDTFMALVEIEWNVHMTATVYTTEKRRAGPQDDPESEFPMTVQLVRNALGQQEAHTLLGL</sequence>
<dbReference type="AlphaFoldDB" id="A0A0G4G517"/>
<proteinExistence type="predicted"/>